<dbReference type="EMBL" id="ABED02000029">
    <property type="protein sequence ID" value="EDP20039.1"/>
    <property type="molecule type" value="Genomic_DNA"/>
</dbReference>
<comment type="caution">
    <text evidence="1">The sequence shown here is derived from an EMBL/GenBank/DDBJ whole genome shotgun (WGS) entry which is preliminary data.</text>
</comment>
<reference evidence="1 2" key="1">
    <citation type="submission" date="2007-09" db="EMBL/GenBank/DDBJ databases">
        <title>Draft genome sequence of Faecalibacterium prausnitzii M21/2.</title>
        <authorList>
            <person name="Sudarsanam P."/>
            <person name="Ley R."/>
            <person name="Guruge J."/>
            <person name="Turnbaugh P.J."/>
            <person name="Mahowald M."/>
            <person name="Liep D."/>
            <person name="Gordon J."/>
        </authorList>
    </citation>
    <scope>NUCLEOTIDE SEQUENCE [LARGE SCALE GENOMIC DNA]</scope>
    <source>
        <strain evidence="1 2">M21/2</strain>
    </source>
</reference>
<organism evidence="1 2">
    <name type="scientific">Faecalibacterium prausnitzii M21/2</name>
    <dbReference type="NCBI Taxonomy" id="411485"/>
    <lineage>
        <taxon>Bacteria</taxon>
        <taxon>Bacillati</taxon>
        <taxon>Bacillota</taxon>
        <taxon>Clostridia</taxon>
        <taxon>Eubacteriales</taxon>
        <taxon>Oscillospiraceae</taxon>
        <taxon>Faecalibacterium</taxon>
    </lineage>
</organism>
<accession>A8SFQ8</accession>
<reference evidence="1 2" key="2">
    <citation type="submission" date="2007-09" db="EMBL/GenBank/DDBJ databases">
        <authorList>
            <person name="Fulton L."/>
            <person name="Clifton S."/>
            <person name="Fulton B."/>
            <person name="Xu J."/>
            <person name="Minx P."/>
            <person name="Pepin K.H."/>
            <person name="Johnson M."/>
            <person name="Thiruvilangam P."/>
            <person name="Bhonagiri V."/>
            <person name="Nash W.E."/>
            <person name="Mardis E.R."/>
            <person name="Wilson R.K."/>
        </authorList>
    </citation>
    <scope>NUCLEOTIDE SEQUENCE [LARGE SCALE GENOMIC DNA]</scope>
    <source>
        <strain evidence="1 2">M21/2</strain>
    </source>
</reference>
<proteinExistence type="predicted"/>
<sequence>MKKISCTGRCKLLRPVFLFYRDGLYFKMNMKTEKFFTFPIKRAFLDSGMYPRIRRFSQCKSSTFMFL</sequence>
<evidence type="ECO:0000313" key="1">
    <source>
        <dbReference type="EMBL" id="EDP20039.1"/>
    </source>
</evidence>
<gene>
    <name evidence="1" type="ORF">FAEPRAM212_02822</name>
</gene>
<evidence type="ECO:0000313" key="2">
    <source>
        <dbReference type="Proteomes" id="UP000005945"/>
    </source>
</evidence>
<dbReference type="AlphaFoldDB" id="A8SFQ8"/>
<dbReference type="HOGENOM" id="CLU_2806120_0_0_9"/>
<name>A8SFQ8_9FIRM</name>
<protein>
    <submittedName>
        <fullName evidence="1">Uncharacterized protein</fullName>
    </submittedName>
</protein>
<dbReference type="Proteomes" id="UP000005945">
    <property type="component" value="Unassembled WGS sequence"/>
</dbReference>